<dbReference type="InterPro" id="IPR032623">
    <property type="entry name" value="FecR_N"/>
</dbReference>
<protein>
    <submittedName>
        <fullName evidence="4">FecR family protein</fullName>
    </submittedName>
</protein>
<dbReference type="Proteomes" id="UP001501565">
    <property type="component" value="Unassembled WGS sequence"/>
</dbReference>
<proteinExistence type="predicted"/>
<feature type="domain" description="FecR protein" evidence="2">
    <location>
        <begin position="136"/>
        <end position="230"/>
    </location>
</feature>
<feature type="region of interest" description="Disordered" evidence="1">
    <location>
        <begin position="1"/>
        <end position="23"/>
    </location>
</feature>
<evidence type="ECO:0000313" key="4">
    <source>
        <dbReference type="EMBL" id="GAA3936362.1"/>
    </source>
</evidence>
<dbReference type="Pfam" id="PF04773">
    <property type="entry name" value="FecR"/>
    <property type="match status" value="1"/>
</dbReference>
<keyword evidence="5" id="KW-1185">Reference proteome</keyword>
<dbReference type="PANTHER" id="PTHR30273:SF2">
    <property type="entry name" value="PROTEIN FECR"/>
    <property type="match status" value="1"/>
</dbReference>
<dbReference type="InterPro" id="IPR006860">
    <property type="entry name" value="FecR"/>
</dbReference>
<dbReference type="EMBL" id="BAABBN010000012">
    <property type="protein sequence ID" value="GAA3936362.1"/>
    <property type="molecule type" value="Genomic_DNA"/>
</dbReference>
<dbReference type="Gene3D" id="2.60.120.1440">
    <property type="match status" value="1"/>
</dbReference>
<name>A0ABP7N4J8_9GAMM</name>
<evidence type="ECO:0000259" key="2">
    <source>
        <dbReference type="Pfam" id="PF04773"/>
    </source>
</evidence>
<evidence type="ECO:0000256" key="1">
    <source>
        <dbReference type="SAM" id="MobiDB-lite"/>
    </source>
</evidence>
<comment type="caution">
    <text evidence="4">The sequence shown here is derived from an EMBL/GenBank/DDBJ whole genome shotgun (WGS) entry which is preliminary data.</text>
</comment>
<feature type="domain" description="FecR N-terminal" evidence="3">
    <location>
        <begin position="33"/>
        <end position="74"/>
    </location>
</feature>
<dbReference type="RefSeq" id="WP_344799997.1">
    <property type="nucleotide sequence ID" value="NZ_BAABBN010000012.1"/>
</dbReference>
<dbReference type="Pfam" id="PF16220">
    <property type="entry name" value="DUF4880"/>
    <property type="match status" value="1"/>
</dbReference>
<sequence length="346" mass="38534">MNARNTESPNAQNGLGSVSDNVPTDISPQIAKRAVEWLVDVNEAIDKKADILKALQEWRDQHPDHERAWKHIESVNNRFGMLDVVAKSVAHSSVTHPQMISRREMIKALSVALFAGGAAWTAKEQTPWQQWIADQKTGVGEQRTVQLADGSQIEMNTDSAFNLFDNTHQRGIHLVNGELLISTGLERNHKPSRPLTIQTSQGSLVTSKARFSIRLYDRSCQLSVFDGSVEIKPILANDNTQTIKAGQQVNFTKDVINKPLPVNLNSIAWAQGMIVARGMRLKDFLTELSRYRHGRLRCADNIADLRVSGTYPLASTDRIIAAIEASLSIKAHYMTRYFVTLKPATS</sequence>
<evidence type="ECO:0000313" key="5">
    <source>
        <dbReference type="Proteomes" id="UP001501565"/>
    </source>
</evidence>
<evidence type="ECO:0000259" key="3">
    <source>
        <dbReference type="Pfam" id="PF16220"/>
    </source>
</evidence>
<dbReference type="PANTHER" id="PTHR30273">
    <property type="entry name" value="PERIPLASMIC SIGNAL SENSOR AND SIGMA FACTOR ACTIVATOR FECR-RELATED"/>
    <property type="match status" value="1"/>
</dbReference>
<dbReference type="InterPro" id="IPR012373">
    <property type="entry name" value="Ferrdict_sens_TM"/>
</dbReference>
<reference evidence="5" key="1">
    <citation type="journal article" date="2019" name="Int. J. Syst. Evol. Microbiol.">
        <title>The Global Catalogue of Microorganisms (GCM) 10K type strain sequencing project: providing services to taxonomists for standard genome sequencing and annotation.</title>
        <authorList>
            <consortium name="The Broad Institute Genomics Platform"/>
            <consortium name="The Broad Institute Genome Sequencing Center for Infectious Disease"/>
            <person name="Wu L."/>
            <person name="Ma J."/>
        </authorList>
    </citation>
    <scope>NUCLEOTIDE SEQUENCE [LARGE SCALE GENOMIC DNA]</scope>
    <source>
        <strain evidence="5">JCM 17551</strain>
    </source>
</reference>
<accession>A0ABP7N4J8</accession>
<dbReference type="PIRSF" id="PIRSF018266">
    <property type="entry name" value="FecR"/>
    <property type="match status" value="1"/>
</dbReference>
<gene>
    <name evidence="4" type="ORF">GCM10022277_35970</name>
</gene>
<organism evidence="4 5">
    <name type="scientific">Litoribacillus peritrichatus</name>
    <dbReference type="NCBI Taxonomy" id="718191"/>
    <lineage>
        <taxon>Bacteria</taxon>
        <taxon>Pseudomonadati</taxon>
        <taxon>Pseudomonadota</taxon>
        <taxon>Gammaproteobacteria</taxon>
        <taxon>Oceanospirillales</taxon>
        <taxon>Oceanospirillaceae</taxon>
        <taxon>Litoribacillus</taxon>
    </lineage>
</organism>